<evidence type="ECO:0000256" key="3">
    <source>
        <dbReference type="ARBA" id="ARBA00022723"/>
    </source>
</evidence>
<dbReference type="PANTHER" id="PTHR12318">
    <property type="entry name" value="TESTOSTERONE-REGULATED PROTEIN RP2"/>
    <property type="match status" value="1"/>
</dbReference>
<keyword evidence="3" id="KW-0479">Metal-binding</keyword>
<keyword evidence="5" id="KW-0460">Magnesium</keyword>
<dbReference type="EMBL" id="SPKT01000012">
    <property type="protein sequence ID" value="TFH99004.1"/>
    <property type="molecule type" value="Genomic_DNA"/>
</dbReference>
<evidence type="ECO:0000256" key="2">
    <source>
        <dbReference type="ARBA" id="ARBA00001946"/>
    </source>
</evidence>
<reference evidence="8 9" key="1">
    <citation type="submission" date="2019-03" db="EMBL/GenBank/DDBJ databases">
        <title>Reclassification of Micrococcus aloeverae and Micrococcus yunnanensis as later heterotypic synonyms of Micrococcus luteus.</title>
        <authorList>
            <person name="Huang C.-H."/>
        </authorList>
    </citation>
    <scope>NUCLEOTIDE SEQUENCE [LARGE SCALE GENOMIC DNA]</scope>
    <source>
        <strain evidence="8 9">BCRC 12151</strain>
    </source>
</reference>
<evidence type="ECO:0000259" key="7">
    <source>
        <dbReference type="PROSITE" id="PS51462"/>
    </source>
</evidence>
<sequence>MRPARRAAAVAVVRDGPQGPELLLRHRPGQTPLGVVGLPGGSLTDQDAEACTWYGPSPRAWARRLGMADLRSARQHVVAAVRELFEETGLLLVGEREGDVVMDPATPLWEEARTSLESEGFGLPAQLQRRGLGLRTDLLRPVGRWISPDFRHRRFDAVVFAAAVPAGQQATVRPARGRREEVAGLHAWVPAASLIEGPVALPGPPGWLGESGVVEACEVTAPPTLMLAHRLAEAGSAVAFLLGLADGAADRPLPRWRMAPAGEDAGRLWMRPTTD</sequence>
<accession>A0ABY2K383</accession>
<evidence type="ECO:0000256" key="1">
    <source>
        <dbReference type="ARBA" id="ARBA00001936"/>
    </source>
</evidence>
<dbReference type="SUPFAM" id="SSF55811">
    <property type="entry name" value="Nudix"/>
    <property type="match status" value="1"/>
</dbReference>
<comment type="cofactor">
    <cofactor evidence="1">
        <name>Mn(2+)</name>
        <dbReference type="ChEBI" id="CHEBI:29035"/>
    </cofactor>
</comment>
<proteinExistence type="predicted"/>
<organism evidence="8 9">
    <name type="scientific">Micrococcus lylae</name>
    <dbReference type="NCBI Taxonomy" id="1273"/>
    <lineage>
        <taxon>Bacteria</taxon>
        <taxon>Bacillati</taxon>
        <taxon>Actinomycetota</taxon>
        <taxon>Actinomycetes</taxon>
        <taxon>Micrococcales</taxon>
        <taxon>Micrococcaceae</taxon>
        <taxon>Micrococcus</taxon>
    </lineage>
</organism>
<comment type="cofactor">
    <cofactor evidence="2">
        <name>Mg(2+)</name>
        <dbReference type="ChEBI" id="CHEBI:18420"/>
    </cofactor>
</comment>
<dbReference type="InterPro" id="IPR000086">
    <property type="entry name" value="NUDIX_hydrolase_dom"/>
</dbReference>
<dbReference type="Proteomes" id="UP000297477">
    <property type="component" value="Unassembled WGS sequence"/>
</dbReference>
<dbReference type="Gene3D" id="3.90.79.10">
    <property type="entry name" value="Nucleoside Triphosphate Pyrophosphohydrolase"/>
    <property type="match status" value="1"/>
</dbReference>
<dbReference type="PANTHER" id="PTHR12318:SF0">
    <property type="entry name" value="ACYL-COENZYME A DIPHOSPHATASE NUDT19"/>
    <property type="match status" value="1"/>
</dbReference>
<evidence type="ECO:0000256" key="4">
    <source>
        <dbReference type="ARBA" id="ARBA00022801"/>
    </source>
</evidence>
<protein>
    <submittedName>
        <fullName evidence="8">NUDIX hydrolase</fullName>
    </submittedName>
</protein>
<comment type="caution">
    <text evidence="8">The sequence shown here is derived from an EMBL/GenBank/DDBJ whole genome shotgun (WGS) entry which is preliminary data.</text>
</comment>
<keyword evidence="4 8" id="KW-0378">Hydrolase</keyword>
<evidence type="ECO:0000256" key="5">
    <source>
        <dbReference type="ARBA" id="ARBA00022842"/>
    </source>
</evidence>
<dbReference type="GO" id="GO:0016787">
    <property type="term" value="F:hydrolase activity"/>
    <property type="evidence" value="ECO:0007669"/>
    <property type="project" value="UniProtKB-KW"/>
</dbReference>
<dbReference type="InterPro" id="IPR039121">
    <property type="entry name" value="NUDT19"/>
</dbReference>
<name>A0ABY2K383_9MICC</name>
<gene>
    <name evidence="8" type="ORF">E4A49_07120</name>
</gene>
<keyword evidence="9" id="KW-1185">Reference proteome</keyword>
<evidence type="ECO:0000313" key="9">
    <source>
        <dbReference type="Proteomes" id="UP000297477"/>
    </source>
</evidence>
<dbReference type="PROSITE" id="PS51462">
    <property type="entry name" value="NUDIX"/>
    <property type="match status" value="1"/>
</dbReference>
<evidence type="ECO:0000313" key="8">
    <source>
        <dbReference type="EMBL" id="TFH99004.1"/>
    </source>
</evidence>
<feature type="domain" description="Nudix hydrolase" evidence="7">
    <location>
        <begin position="3"/>
        <end position="214"/>
    </location>
</feature>
<evidence type="ECO:0000256" key="6">
    <source>
        <dbReference type="ARBA" id="ARBA00023211"/>
    </source>
</evidence>
<keyword evidence="6" id="KW-0464">Manganese</keyword>
<dbReference type="InterPro" id="IPR015797">
    <property type="entry name" value="NUDIX_hydrolase-like_dom_sf"/>
</dbReference>